<dbReference type="AlphaFoldDB" id="A0A399T4T3"/>
<evidence type="ECO:0000256" key="1">
    <source>
        <dbReference type="SAM" id="Phobius"/>
    </source>
</evidence>
<name>A0A399T4T3_9BACT</name>
<feature type="domain" description="DUF3592" evidence="2">
    <location>
        <begin position="45"/>
        <end position="130"/>
    </location>
</feature>
<dbReference type="RefSeq" id="WP_119437067.1">
    <property type="nucleotide sequence ID" value="NZ_QWGR01000003.1"/>
</dbReference>
<dbReference type="OrthoDB" id="1121306at2"/>
<comment type="caution">
    <text evidence="3">The sequence shown here is derived from an EMBL/GenBank/DDBJ whole genome shotgun (WGS) entry which is preliminary data.</text>
</comment>
<evidence type="ECO:0000313" key="4">
    <source>
        <dbReference type="Proteomes" id="UP000265926"/>
    </source>
</evidence>
<organism evidence="3 4">
    <name type="scientific">Maribellus luteus</name>
    <dbReference type="NCBI Taxonomy" id="2305463"/>
    <lineage>
        <taxon>Bacteria</taxon>
        <taxon>Pseudomonadati</taxon>
        <taxon>Bacteroidota</taxon>
        <taxon>Bacteroidia</taxon>
        <taxon>Marinilabiliales</taxon>
        <taxon>Prolixibacteraceae</taxon>
        <taxon>Maribellus</taxon>
    </lineage>
</organism>
<keyword evidence="1" id="KW-0812">Transmembrane</keyword>
<accession>A0A399T4T3</accession>
<gene>
    <name evidence="3" type="ORF">D1614_06370</name>
</gene>
<keyword evidence="4" id="KW-1185">Reference proteome</keyword>
<dbReference type="EMBL" id="QWGR01000003">
    <property type="protein sequence ID" value="RIJ49181.1"/>
    <property type="molecule type" value="Genomic_DNA"/>
</dbReference>
<feature type="transmembrane region" description="Helical" evidence="1">
    <location>
        <begin position="130"/>
        <end position="156"/>
    </location>
</feature>
<keyword evidence="1" id="KW-1133">Transmembrane helix</keyword>
<evidence type="ECO:0000259" key="2">
    <source>
        <dbReference type="Pfam" id="PF12158"/>
    </source>
</evidence>
<reference evidence="3 4" key="1">
    <citation type="submission" date="2018-08" db="EMBL/GenBank/DDBJ databases">
        <title>Pallidiluteibacterium maritimus gen. nov., sp. nov., isolated from coastal sediment.</title>
        <authorList>
            <person name="Zhou L.Y."/>
        </authorList>
    </citation>
    <scope>NUCLEOTIDE SEQUENCE [LARGE SCALE GENOMIC DNA]</scope>
    <source>
        <strain evidence="3 4">XSD2</strain>
    </source>
</reference>
<feature type="transmembrane region" description="Helical" evidence="1">
    <location>
        <begin position="7"/>
        <end position="28"/>
    </location>
</feature>
<dbReference type="Proteomes" id="UP000265926">
    <property type="component" value="Unassembled WGS sequence"/>
</dbReference>
<dbReference type="Pfam" id="PF12158">
    <property type="entry name" value="DUF3592"/>
    <property type="match status" value="1"/>
</dbReference>
<keyword evidence="1" id="KW-0472">Membrane</keyword>
<proteinExistence type="predicted"/>
<evidence type="ECO:0000313" key="3">
    <source>
        <dbReference type="EMBL" id="RIJ49181.1"/>
    </source>
</evidence>
<dbReference type="InterPro" id="IPR021994">
    <property type="entry name" value="DUF3592"/>
</dbReference>
<sequence>MRRKQSPIGTLVFATVFFASGFMGWLYFTKPMLEEARATEKWPTVQGVITASELGKSTNSEGTDMYSANVYYDYTVNDRQYSSSGITMADGSSSMKNSEVNKLKKYAEGTSVTVYYDPEFPESTVLEPGAGFWLGLLLRLPLLFCAVSILMVLRFLGQIKRLLFGR</sequence>
<protein>
    <submittedName>
        <fullName evidence="3">DUF3592 domain-containing protein</fullName>
    </submittedName>
</protein>